<accession>A0A3B1AEH3</accession>
<proteinExistence type="predicted"/>
<evidence type="ECO:0000259" key="4">
    <source>
        <dbReference type="PROSITE" id="PS50122"/>
    </source>
</evidence>
<gene>
    <name evidence="5" type="ORF">MNBD_GAMMA22-323</name>
</gene>
<dbReference type="PANTHER" id="PTHR42872:SF6">
    <property type="entry name" value="PROTEIN-GLUTAMATE METHYLESTERASE_PROTEIN-GLUTAMINE GLUTAMINASE"/>
    <property type="match status" value="1"/>
</dbReference>
<keyword evidence="1 5" id="KW-0378">Hydrolase</keyword>
<name>A0A3B1AEH3_9ZZZZ</name>
<dbReference type="InterPro" id="IPR000673">
    <property type="entry name" value="Sig_transdc_resp-reg_Me-estase"/>
</dbReference>
<protein>
    <recommendedName>
        <fullName evidence="2">protein-glutamate methylesterase</fullName>
        <ecNumber evidence="2">3.1.1.61</ecNumber>
    </recommendedName>
</protein>
<dbReference type="PANTHER" id="PTHR42872">
    <property type="entry name" value="PROTEIN-GLUTAMATE METHYLESTERASE/PROTEIN-GLUTAMINE GLUTAMINASE"/>
    <property type="match status" value="1"/>
</dbReference>
<dbReference type="EMBL" id="UOFS01000012">
    <property type="protein sequence ID" value="VAW92284.1"/>
    <property type="molecule type" value="Genomic_DNA"/>
</dbReference>
<dbReference type="Gene3D" id="3.40.50.180">
    <property type="entry name" value="Methylesterase CheB, C-terminal domain"/>
    <property type="match status" value="1"/>
</dbReference>
<dbReference type="Pfam" id="PF01339">
    <property type="entry name" value="CheB_methylest"/>
    <property type="match status" value="1"/>
</dbReference>
<sequence>MPMSENTTINVSIASESAQLRNQLQTALERNGLCITVNEPLSFEFISKLDSCESEVLIIDLDENSVIDDKLLDEVLENISIPIIFNDVAAMSGLNSKALIKWHCKLTKKIIKVAGYSEQFDTSNLDSQELICRPPAMYESQEMSLSNIHLNHLKLAQNVWVLGASLGGPEAVKRFLNSLDPNIDASFILAQHLGSNFVKLLAEQITRTTPFKAMKPRAGHVLRHGEILVTPVSERLMINPIGAVELRELQEPAPYSPSIDLVIEDVAKRFGTRSGAIIFSGMGDDGSNGIELMSERGAVIWAQDADSCVISSMPDQARDTGLVSFSGTPEALAKNLNKFLGVD</sequence>
<dbReference type="GO" id="GO:0000156">
    <property type="term" value="F:phosphorelay response regulator activity"/>
    <property type="evidence" value="ECO:0007669"/>
    <property type="project" value="InterPro"/>
</dbReference>
<evidence type="ECO:0000256" key="3">
    <source>
        <dbReference type="ARBA" id="ARBA00048267"/>
    </source>
</evidence>
<dbReference type="CDD" id="cd16432">
    <property type="entry name" value="CheB_Rec"/>
    <property type="match status" value="1"/>
</dbReference>
<evidence type="ECO:0000256" key="1">
    <source>
        <dbReference type="ARBA" id="ARBA00022801"/>
    </source>
</evidence>
<dbReference type="AlphaFoldDB" id="A0A3B1AEH3"/>
<reference evidence="5" key="1">
    <citation type="submission" date="2018-06" db="EMBL/GenBank/DDBJ databases">
        <authorList>
            <person name="Zhirakovskaya E."/>
        </authorList>
    </citation>
    <scope>NUCLEOTIDE SEQUENCE</scope>
</reference>
<dbReference type="GO" id="GO:0006935">
    <property type="term" value="P:chemotaxis"/>
    <property type="evidence" value="ECO:0007669"/>
    <property type="project" value="InterPro"/>
</dbReference>
<evidence type="ECO:0000256" key="2">
    <source>
        <dbReference type="ARBA" id="ARBA00039140"/>
    </source>
</evidence>
<dbReference type="InterPro" id="IPR035909">
    <property type="entry name" value="CheB_C"/>
</dbReference>
<dbReference type="GO" id="GO:0005737">
    <property type="term" value="C:cytoplasm"/>
    <property type="evidence" value="ECO:0007669"/>
    <property type="project" value="InterPro"/>
</dbReference>
<dbReference type="SUPFAM" id="SSF52738">
    <property type="entry name" value="Methylesterase CheB, C-terminal domain"/>
    <property type="match status" value="1"/>
</dbReference>
<organism evidence="5">
    <name type="scientific">hydrothermal vent metagenome</name>
    <dbReference type="NCBI Taxonomy" id="652676"/>
    <lineage>
        <taxon>unclassified sequences</taxon>
        <taxon>metagenomes</taxon>
        <taxon>ecological metagenomes</taxon>
    </lineage>
</organism>
<dbReference type="EC" id="3.1.1.61" evidence="2"/>
<dbReference type="GO" id="GO:0008984">
    <property type="term" value="F:protein-glutamate methylesterase activity"/>
    <property type="evidence" value="ECO:0007669"/>
    <property type="project" value="UniProtKB-EC"/>
</dbReference>
<comment type="catalytic activity">
    <reaction evidence="3">
        <text>[protein]-L-glutamate 5-O-methyl ester + H2O = L-glutamyl-[protein] + methanol + H(+)</text>
        <dbReference type="Rhea" id="RHEA:23236"/>
        <dbReference type="Rhea" id="RHEA-COMP:10208"/>
        <dbReference type="Rhea" id="RHEA-COMP:10311"/>
        <dbReference type="ChEBI" id="CHEBI:15377"/>
        <dbReference type="ChEBI" id="CHEBI:15378"/>
        <dbReference type="ChEBI" id="CHEBI:17790"/>
        <dbReference type="ChEBI" id="CHEBI:29973"/>
        <dbReference type="ChEBI" id="CHEBI:82795"/>
        <dbReference type="EC" id="3.1.1.61"/>
    </reaction>
</comment>
<dbReference type="PROSITE" id="PS50122">
    <property type="entry name" value="CHEB"/>
    <property type="match status" value="1"/>
</dbReference>
<feature type="domain" description="CheB-type methylesterase" evidence="4">
    <location>
        <begin position="153"/>
        <end position="324"/>
    </location>
</feature>
<evidence type="ECO:0000313" key="5">
    <source>
        <dbReference type="EMBL" id="VAW92284.1"/>
    </source>
</evidence>